<organism evidence="1 2">
    <name type="scientific">Mystacornis crossleyi</name>
    <dbReference type="NCBI Taxonomy" id="98133"/>
    <lineage>
        <taxon>Eukaryota</taxon>
        <taxon>Metazoa</taxon>
        <taxon>Chordata</taxon>
        <taxon>Craniata</taxon>
        <taxon>Vertebrata</taxon>
        <taxon>Euteleostomi</taxon>
        <taxon>Archelosauria</taxon>
        <taxon>Archosauria</taxon>
        <taxon>Dinosauria</taxon>
        <taxon>Saurischia</taxon>
        <taxon>Theropoda</taxon>
        <taxon>Coelurosauria</taxon>
        <taxon>Aves</taxon>
        <taxon>Neognathae</taxon>
        <taxon>Neoaves</taxon>
        <taxon>Telluraves</taxon>
        <taxon>Australaves</taxon>
        <taxon>Passeriformes</taxon>
        <taxon>Sylvioidea</taxon>
        <taxon>Timaliidae</taxon>
        <taxon>Mystacornis</taxon>
    </lineage>
</organism>
<sequence>PLLASAHESSCIRLWSIQGNLMKELLPFSEHPSGPLTTLCTDIFTKILLTGSKNGHIIRWNIASFLEDSQNKKNVRKYLSDPLNLNSIPRQTKKINSELYRDKNFELSDISRLILPSDVNNFPAIIKEESKHMEKKKVKYPLMLDRDK</sequence>
<name>A0A7L2SFK9_9PASS</name>
<feature type="non-terminal residue" evidence="1">
    <location>
        <position position="1"/>
    </location>
</feature>
<dbReference type="EMBL" id="VYZQ01045783">
    <property type="protein sequence ID" value="NXS20101.1"/>
    <property type="molecule type" value="Genomic_DNA"/>
</dbReference>
<dbReference type="InterPro" id="IPR036322">
    <property type="entry name" value="WD40_repeat_dom_sf"/>
</dbReference>
<comment type="caution">
    <text evidence="1">The sequence shown here is derived from an EMBL/GenBank/DDBJ whole genome shotgun (WGS) entry which is preliminary data.</text>
</comment>
<dbReference type="SUPFAM" id="SSF50978">
    <property type="entry name" value="WD40 repeat-like"/>
    <property type="match status" value="1"/>
</dbReference>
<keyword evidence="2" id="KW-1185">Reference proteome</keyword>
<proteinExistence type="predicted"/>
<dbReference type="Gene3D" id="2.130.10.10">
    <property type="entry name" value="YVTN repeat-like/Quinoprotein amine dehydrogenase"/>
    <property type="match status" value="1"/>
</dbReference>
<protein>
    <submittedName>
        <fullName evidence="1">WDR64 protein</fullName>
    </submittedName>
</protein>
<dbReference type="Proteomes" id="UP000537747">
    <property type="component" value="Unassembled WGS sequence"/>
</dbReference>
<feature type="non-terminal residue" evidence="1">
    <location>
        <position position="148"/>
    </location>
</feature>
<reference evidence="1 2" key="1">
    <citation type="submission" date="2019-09" db="EMBL/GenBank/DDBJ databases">
        <title>Bird 10,000 Genomes (B10K) Project - Family phase.</title>
        <authorList>
            <person name="Zhang G."/>
        </authorList>
    </citation>
    <scope>NUCLEOTIDE SEQUENCE [LARGE SCALE GENOMIC DNA]</scope>
    <source>
        <strain evidence="1">B10K-DU-002-82</strain>
    </source>
</reference>
<gene>
    <name evidence="1" type="primary">Wdr64_1</name>
    <name evidence="1" type="ORF">MYSCRO_R08898</name>
</gene>
<dbReference type="AlphaFoldDB" id="A0A7L2SFK9"/>
<accession>A0A7L2SFK9</accession>
<dbReference type="OrthoDB" id="5980302at2759"/>
<evidence type="ECO:0000313" key="1">
    <source>
        <dbReference type="EMBL" id="NXS20101.1"/>
    </source>
</evidence>
<evidence type="ECO:0000313" key="2">
    <source>
        <dbReference type="Proteomes" id="UP000537747"/>
    </source>
</evidence>
<dbReference type="InterPro" id="IPR015943">
    <property type="entry name" value="WD40/YVTN_repeat-like_dom_sf"/>
</dbReference>